<evidence type="ECO:0000313" key="25">
    <source>
        <dbReference type="Proteomes" id="UP001363622"/>
    </source>
</evidence>
<dbReference type="Pfam" id="PF06017">
    <property type="entry name" value="Myosin_TH1"/>
    <property type="match status" value="1"/>
</dbReference>
<dbReference type="PROSITE" id="PS50011">
    <property type="entry name" value="PROTEIN_KINASE_DOM"/>
    <property type="match status" value="1"/>
</dbReference>
<feature type="binding site" evidence="17">
    <location>
        <begin position="1033"/>
        <end position="1040"/>
    </location>
    <ligand>
        <name>ATP</name>
        <dbReference type="ChEBI" id="CHEBI:30616"/>
    </ligand>
</feature>
<dbReference type="Gene3D" id="3.30.1120.30">
    <property type="entry name" value="POLO box domain"/>
    <property type="match status" value="1"/>
</dbReference>
<feature type="region of interest" description="Disordered" evidence="19">
    <location>
        <begin position="1849"/>
        <end position="1957"/>
    </location>
</feature>
<evidence type="ECO:0000259" key="20">
    <source>
        <dbReference type="PROSITE" id="PS50002"/>
    </source>
</evidence>
<evidence type="ECO:0000256" key="17">
    <source>
        <dbReference type="PROSITE-ProRule" id="PRU00782"/>
    </source>
</evidence>
<feature type="compositionally biased region" description="Low complexity" evidence="19">
    <location>
        <begin position="2080"/>
        <end position="2089"/>
    </location>
</feature>
<name>A0ABR1KS77_9PEZI</name>
<protein>
    <recommendedName>
        <fullName evidence="3">Myosin-1</fullName>
    </recommendedName>
    <alternativeName>
        <fullName evidence="15">Class I unconventional myosin</fullName>
    </alternativeName>
    <alternativeName>
        <fullName evidence="14">Type I myosin</fullName>
    </alternativeName>
</protein>
<keyword evidence="13" id="KW-0206">Cytoskeleton</keyword>
<feature type="domain" description="Myosin motor" evidence="22">
    <location>
        <begin position="940"/>
        <end position="1608"/>
    </location>
</feature>
<gene>
    <name evidence="24" type="ORF">IWZ03DRAFT_358364</name>
</gene>
<evidence type="ECO:0000256" key="1">
    <source>
        <dbReference type="ARBA" id="ARBA00004134"/>
    </source>
</evidence>
<dbReference type="PANTHER" id="PTHR13140:SF837">
    <property type="entry name" value="MYOSIN-3-RELATED"/>
    <property type="match status" value="1"/>
</dbReference>
<dbReference type="Gene3D" id="2.30.30.40">
    <property type="entry name" value="SH3 Domains"/>
    <property type="match status" value="1"/>
</dbReference>
<dbReference type="InterPro" id="IPR017441">
    <property type="entry name" value="Protein_kinase_ATP_BS"/>
</dbReference>
<evidence type="ECO:0000256" key="15">
    <source>
        <dbReference type="ARBA" id="ARBA00032645"/>
    </source>
</evidence>
<dbReference type="Gene3D" id="1.20.120.720">
    <property type="entry name" value="Myosin VI head, motor domain, U50 subdomain"/>
    <property type="match status" value="1"/>
</dbReference>
<keyword evidence="5" id="KW-0963">Cytoplasm</keyword>
<keyword evidence="10 17" id="KW-0518">Myosin</keyword>
<comment type="similarity">
    <text evidence="2 17">Belongs to the TRAFAC class myosin-kinesin ATPase superfamily. Myosin family.</text>
</comment>
<dbReference type="InterPro" id="IPR001452">
    <property type="entry name" value="SH3_domain"/>
</dbReference>
<feature type="binding site" evidence="18">
    <location>
        <position position="53"/>
    </location>
    <ligand>
        <name>ATP</name>
        <dbReference type="ChEBI" id="CHEBI:30616"/>
    </ligand>
</feature>
<feature type="region of interest" description="Disordered" evidence="19">
    <location>
        <begin position="416"/>
        <end position="553"/>
    </location>
</feature>
<dbReference type="SUPFAM" id="SSF82615">
    <property type="entry name" value="Polo-box domain"/>
    <property type="match status" value="1"/>
</dbReference>
<keyword evidence="6" id="KW-0677">Repeat</keyword>
<dbReference type="PROSITE" id="PS51757">
    <property type="entry name" value="TH1"/>
    <property type="match status" value="1"/>
</dbReference>
<feature type="compositionally biased region" description="Polar residues" evidence="19">
    <location>
        <begin position="458"/>
        <end position="468"/>
    </location>
</feature>
<evidence type="ECO:0000256" key="4">
    <source>
        <dbReference type="ARBA" id="ARBA00022443"/>
    </source>
</evidence>
<evidence type="ECO:0000256" key="11">
    <source>
        <dbReference type="ARBA" id="ARBA00023175"/>
    </source>
</evidence>
<accession>A0ABR1KS77</accession>
<dbReference type="CDD" id="cd11858">
    <property type="entry name" value="SH3_Myosin-I_fungi"/>
    <property type="match status" value="1"/>
</dbReference>
<feature type="region of interest" description="Actin-binding" evidence="17">
    <location>
        <begin position="1492"/>
        <end position="1514"/>
    </location>
</feature>
<dbReference type="PROSITE" id="PS00107">
    <property type="entry name" value="PROTEIN_KINASE_ATP"/>
    <property type="match status" value="1"/>
</dbReference>
<dbReference type="InterPro" id="IPR036947">
    <property type="entry name" value="POLO_box_dom_sf"/>
</dbReference>
<feature type="domain" description="SH3" evidence="20">
    <location>
        <begin position="1953"/>
        <end position="2014"/>
    </location>
</feature>
<feature type="domain" description="TH1" evidence="23">
    <location>
        <begin position="1666"/>
        <end position="1856"/>
    </location>
</feature>
<evidence type="ECO:0000256" key="5">
    <source>
        <dbReference type="ARBA" id="ARBA00022490"/>
    </source>
</evidence>
<keyword evidence="25" id="KW-1185">Reference proteome</keyword>
<keyword evidence="11 17" id="KW-0505">Motor protein</keyword>
<dbReference type="InterPro" id="IPR000719">
    <property type="entry name" value="Prot_kinase_dom"/>
</dbReference>
<keyword evidence="7 17" id="KW-0547">Nucleotide-binding</keyword>
<feature type="region of interest" description="Disordered" evidence="19">
    <location>
        <begin position="2015"/>
        <end position="2121"/>
    </location>
</feature>
<dbReference type="PROSITE" id="PS51456">
    <property type="entry name" value="MYOSIN_MOTOR"/>
    <property type="match status" value="1"/>
</dbReference>
<dbReference type="GO" id="GO:0016787">
    <property type="term" value="F:hydrolase activity"/>
    <property type="evidence" value="ECO:0007669"/>
    <property type="project" value="UniProtKB-KW"/>
</dbReference>
<proteinExistence type="inferred from homology"/>
<evidence type="ECO:0000259" key="21">
    <source>
        <dbReference type="PROSITE" id="PS50011"/>
    </source>
</evidence>
<keyword evidence="4 16" id="KW-0728">SH3 domain</keyword>
<keyword evidence="8 24" id="KW-0378">Hydrolase</keyword>
<evidence type="ECO:0000256" key="18">
    <source>
        <dbReference type="PROSITE-ProRule" id="PRU10141"/>
    </source>
</evidence>
<dbReference type="InterPro" id="IPR027417">
    <property type="entry name" value="P-loop_NTPase"/>
</dbReference>
<evidence type="ECO:0000256" key="3">
    <source>
        <dbReference type="ARBA" id="ARBA00016187"/>
    </source>
</evidence>
<dbReference type="InterPro" id="IPR036961">
    <property type="entry name" value="Kinesin_motor_dom_sf"/>
</dbReference>
<feature type="compositionally biased region" description="Polar residues" evidence="19">
    <location>
        <begin position="2036"/>
        <end position="2046"/>
    </location>
</feature>
<sequence>MSVHADPPPSRVREPQRYEYDTAEQLGKGGFAICHRATVLDQGRPTGRIVALKIVKSKMEPPKLAQKFVTELQIHSKLSHTNIVQFYRAFSYSSSTYVVLEICENGSLADMLKKRKFFTMPEIRRFLIQTCGAVKYLHHRNIIHRDLKTGNLFLDGEMNIKVGDFGLAAVLVSQNDLGARRTTMCGTPNYLAPEILDKGGNGHNEKVDLWAIGIIAYTLAIGRAPFHAPKREDIYRKLQNREYSWPEGTVGSDVCEALKDLVGSLLVHEDDRPSPDLIVSHDFFKLGYMPPRLDAKYKMGAPKFPIRSLSSSTRTRGYTDEWFKICKESGVGEYAPGKIFPLLGGKRIRSVVKDCEKELALGRQPVVPIPSDVVYVPYPDRNDWDDANGGGLSQIAEERESSQEDAAYLAEINANDRKQSALNKPPTRGNRLGLYKENVAPQPLQTGEALERPKRTRSTQTAIRTVSAQRPPRPSKEVKPNPALTGAAIGRKAARSPSEEEVEDLEPIPKAAPQPKRKGSERIDSLEPIPTRSAPTSSTPRSSPSSGVPWSDPTSVLERVSTFRDNIARALAGRSTPGRKPNSAYRLPFVAKWVDYSRKHGVGYVLEDGNVGCLLSATSRDPVTHIVVRKGFQHLQSLSKDPSSVDNVPMTYLTDCGEDGIQISELSRERRRTCGILWAKFGKYLCQQYVGNDTEQNEQEMPMFVRFYQRLGSVGIWGFADGSFQVRILATSDVEAVLTVRQFNFPDHTKLVLSADGCFCNFTCLSLEATQHLSEFGELPFKYIRQRNVLTCLLRTLLHAQGSNGAEIKSLASANLLKEKLDFIVMVVDAWICGGGLGRSSDRLQWNGPQLDDGKKQDWITVGLVDAQPGFRSRLSNPHRIAPICRLPDQNLTALRGEFWTHHGRKKDAGASKQPAAGGGGGKGGFAKKAVFETTKKKEVGVSDLTLISKISNEAINDNLKKRFENAEIYTYIGHVLVSVNPFRDLGIYTEQVLESYKGKNRLEMPPHVFAIAESSYYNMNAYKENPCVIISGESGAGKTEAAKRIMQYIANVSGGSNSSIQETKNMVLATNPLLESFGNAKTLRNNNSSRFGKYLEIQFNPQGEPVGATIQNYLLEKSRVVGQIKNERNFHIFYQFTKSAPPNYRELFGVQPPQSYLYTSKSQCYDVDGIDDLGDFQEVLSAMRTVGMTQDEQDNLFRMLSAVLWLGNISFIENDEGNAAISDQSVVDFVAYLLEVDSAHVNKALTERVMETSRGGRRGSVYDVPLNRAQASAVRDALAKAIYYNMFDWIILRVNQSLKARGGHAQSIGILDIYGFEIFERNSFEQLCINYVNEKLQQIFIQLTLKTEQEEYAREQIQWTPIKYFDNKVVCELIEEKRPPGVFAALNDACATAHADPAAADNTFVQRLNALSSNPNFQARQGQFIIKHYAGDVEYAVQGMTDKNKDQLLKDLLNLVAVSQNQFLHTLFPHQVDQDNKRRPPTAGDKIKASANDLVATLMKASPSYIRTIKPNENKSPSEYNVGNVLHQVKYLGLQENVRIRRAGFASRQTFEKLSYAGEYTWTGDFQTGARQILKDTNIPPEEWQMGVTKVFIKTPETVFALETMRDRYWHNMAIRIQRAWRNYLRYRTECATRIQRFWRKLTGGKEFIEWRDQGHQILGGRKERRRYSLVGYRRFLGDYLYMNSDNGPGAYIGNSVGIKNGDVLFSCRAEVLISKLGRSSKSEPRSLVLTRNSVYLIKQAMINKQVQIVADRTISLGAIKFVSCSNLKDDWFSLGVGSPQEPDPLLHCYFKTEFFTHLKNATRGTFDLKIGPTVDYNKKPGKIVSVKTQKDPQVPYYVDVYKSSTIHTSAGEPPNSVSKPTPKGKQIAAKPITKGKLLRPGGPGGAPSKLANRPRPTPAPAAAPAAAASRPVPQPVVALSNGAAPAARPNSSGASRAPPPPPPPPAPSAAPKEPTYKALYDFNGQTSGELSVKKDEIVLVLQKENNGWWLAKRLDNSAQGWAPSAYLEEHISAAKLAPPPPPPAAPARAVPTPLNGNAANGTSSAAAAKAKGKPVPPAPPAKRHAAKGKPAPPPAPAQPRDSGVSAGSSGGSMAGGLAEALRARQAAMRKGEDGDGDDW</sequence>
<dbReference type="InterPro" id="IPR036072">
    <property type="entry name" value="MYSc_Myo1"/>
</dbReference>
<dbReference type="SUPFAM" id="SSF52540">
    <property type="entry name" value="P-loop containing nucleoside triphosphate hydrolases"/>
    <property type="match status" value="1"/>
</dbReference>
<evidence type="ECO:0000259" key="23">
    <source>
        <dbReference type="PROSITE" id="PS51757"/>
    </source>
</evidence>
<organism evidence="24 25">
    <name type="scientific">Phyllosticta citriasiana</name>
    <dbReference type="NCBI Taxonomy" id="595635"/>
    <lineage>
        <taxon>Eukaryota</taxon>
        <taxon>Fungi</taxon>
        <taxon>Dikarya</taxon>
        <taxon>Ascomycota</taxon>
        <taxon>Pezizomycotina</taxon>
        <taxon>Dothideomycetes</taxon>
        <taxon>Dothideomycetes incertae sedis</taxon>
        <taxon>Botryosphaeriales</taxon>
        <taxon>Phyllostictaceae</taxon>
        <taxon>Phyllosticta</taxon>
    </lineage>
</organism>
<feature type="compositionally biased region" description="Low complexity" evidence="19">
    <location>
        <begin position="1904"/>
        <end position="1938"/>
    </location>
</feature>
<evidence type="ECO:0000256" key="10">
    <source>
        <dbReference type="ARBA" id="ARBA00023123"/>
    </source>
</evidence>
<dbReference type="PANTHER" id="PTHR13140">
    <property type="entry name" value="MYOSIN"/>
    <property type="match status" value="1"/>
</dbReference>
<evidence type="ECO:0000256" key="8">
    <source>
        <dbReference type="ARBA" id="ARBA00022801"/>
    </source>
</evidence>
<evidence type="ECO:0000256" key="7">
    <source>
        <dbReference type="ARBA" id="ARBA00022741"/>
    </source>
</evidence>
<dbReference type="Gene3D" id="1.20.58.530">
    <property type="match status" value="1"/>
</dbReference>
<dbReference type="SUPFAM" id="SSF56112">
    <property type="entry name" value="Protein kinase-like (PK-like)"/>
    <property type="match status" value="1"/>
</dbReference>
<dbReference type="SUPFAM" id="SSF50044">
    <property type="entry name" value="SH3-domain"/>
    <property type="match status" value="1"/>
</dbReference>
<dbReference type="Gene3D" id="3.40.850.10">
    <property type="entry name" value="Kinesin motor domain"/>
    <property type="match status" value="1"/>
</dbReference>
<dbReference type="InterPro" id="IPR035535">
    <property type="entry name" value="Fungal_myosin-I_SH3"/>
</dbReference>
<reference evidence="24 25" key="1">
    <citation type="submission" date="2024-04" db="EMBL/GenBank/DDBJ databases">
        <title>Phyllosticta paracitricarpa is synonymous to the EU quarantine fungus P. citricarpa based on phylogenomic analyses.</title>
        <authorList>
            <consortium name="Lawrence Berkeley National Laboratory"/>
            <person name="Van Ingen-Buijs V.A."/>
            <person name="Van Westerhoven A.C."/>
            <person name="Haridas S."/>
            <person name="Skiadas P."/>
            <person name="Martin F."/>
            <person name="Groenewald J.Z."/>
            <person name="Crous P.W."/>
            <person name="Seidl M.F."/>
        </authorList>
    </citation>
    <scope>NUCLEOTIDE SEQUENCE [LARGE SCALE GENOMIC DNA]</scope>
    <source>
        <strain evidence="24 25">CBS 123371</strain>
    </source>
</reference>
<feature type="region of interest" description="Disordered" evidence="19">
    <location>
        <begin position="904"/>
        <end position="924"/>
    </location>
</feature>
<dbReference type="SMART" id="SM00326">
    <property type="entry name" value="SH3"/>
    <property type="match status" value="1"/>
</dbReference>
<evidence type="ECO:0000256" key="2">
    <source>
        <dbReference type="ARBA" id="ARBA00008314"/>
    </source>
</evidence>
<dbReference type="InterPro" id="IPR001609">
    <property type="entry name" value="Myosin_head_motor_dom-like"/>
</dbReference>
<dbReference type="SMART" id="SM00220">
    <property type="entry name" value="S_TKc"/>
    <property type="match status" value="1"/>
</dbReference>
<feature type="domain" description="Protein kinase" evidence="21">
    <location>
        <begin position="20"/>
        <end position="284"/>
    </location>
</feature>
<keyword evidence="12 17" id="KW-0009">Actin-binding</keyword>
<dbReference type="CDD" id="cd13118">
    <property type="entry name" value="POLO_box_1"/>
    <property type="match status" value="1"/>
</dbReference>
<comment type="subcellular location">
    <subcellularLocation>
        <location evidence="1">Cytoplasm</location>
        <location evidence="1">Cytoskeleton</location>
        <location evidence="1">Actin patch</location>
    </subcellularLocation>
</comment>
<dbReference type="SMART" id="SM00242">
    <property type="entry name" value="MYSc"/>
    <property type="match status" value="1"/>
</dbReference>
<dbReference type="PROSITE" id="PS00108">
    <property type="entry name" value="PROTEIN_KINASE_ST"/>
    <property type="match status" value="1"/>
</dbReference>
<dbReference type="InterPro" id="IPR011009">
    <property type="entry name" value="Kinase-like_dom_sf"/>
</dbReference>
<dbReference type="Proteomes" id="UP001363622">
    <property type="component" value="Unassembled WGS sequence"/>
</dbReference>
<dbReference type="InterPro" id="IPR010926">
    <property type="entry name" value="Myosin_TH1"/>
</dbReference>
<feature type="compositionally biased region" description="Pro residues" evidence="19">
    <location>
        <begin position="1939"/>
        <end position="1950"/>
    </location>
</feature>
<dbReference type="EMBL" id="JBBPHU010000003">
    <property type="protein sequence ID" value="KAK7520267.1"/>
    <property type="molecule type" value="Genomic_DNA"/>
</dbReference>
<evidence type="ECO:0000256" key="13">
    <source>
        <dbReference type="ARBA" id="ARBA00023212"/>
    </source>
</evidence>
<evidence type="ECO:0000256" key="12">
    <source>
        <dbReference type="ARBA" id="ARBA00023203"/>
    </source>
</evidence>
<dbReference type="Gene3D" id="1.10.510.10">
    <property type="entry name" value="Transferase(Phosphotransferase) domain 1"/>
    <property type="match status" value="1"/>
</dbReference>
<comment type="caution">
    <text evidence="24">The sequence shown here is derived from an EMBL/GenBank/DDBJ whole genome shotgun (WGS) entry which is preliminary data.</text>
</comment>
<evidence type="ECO:0000256" key="6">
    <source>
        <dbReference type="ARBA" id="ARBA00022737"/>
    </source>
</evidence>
<dbReference type="Pfam" id="PF00063">
    <property type="entry name" value="Myosin_head"/>
    <property type="match status" value="1"/>
</dbReference>
<evidence type="ECO:0000256" key="16">
    <source>
        <dbReference type="PROSITE-ProRule" id="PRU00192"/>
    </source>
</evidence>
<dbReference type="InterPro" id="IPR033701">
    <property type="entry name" value="POLO_box_1"/>
</dbReference>
<dbReference type="Gene3D" id="1.10.10.820">
    <property type="match status" value="1"/>
</dbReference>
<evidence type="ECO:0000313" key="24">
    <source>
        <dbReference type="EMBL" id="KAK7520267.1"/>
    </source>
</evidence>
<dbReference type="Gene3D" id="1.20.5.4820">
    <property type="match status" value="1"/>
</dbReference>
<evidence type="ECO:0000259" key="22">
    <source>
        <dbReference type="PROSITE" id="PS51456"/>
    </source>
</evidence>
<dbReference type="PRINTS" id="PR00193">
    <property type="entry name" value="MYOSINHEAVY"/>
</dbReference>
<dbReference type="PROSITE" id="PS50002">
    <property type="entry name" value="SH3"/>
    <property type="match status" value="1"/>
</dbReference>
<feature type="compositionally biased region" description="Low complexity" evidence="19">
    <location>
        <begin position="530"/>
        <end position="546"/>
    </location>
</feature>
<evidence type="ECO:0000256" key="14">
    <source>
        <dbReference type="ARBA" id="ARBA00029665"/>
    </source>
</evidence>
<dbReference type="Pfam" id="PF00018">
    <property type="entry name" value="SH3_1"/>
    <property type="match status" value="1"/>
</dbReference>
<keyword evidence="9 17" id="KW-0067">ATP-binding</keyword>
<evidence type="ECO:0000256" key="9">
    <source>
        <dbReference type="ARBA" id="ARBA00022840"/>
    </source>
</evidence>
<dbReference type="CDD" id="cd01378">
    <property type="entry name" value="MYSc_Myo1"/>
    <property type="match status" value="1"/>
</dbReference>
<dbReference type="InterPro" id="IPR008271">
    <property type="entry name" value="Ser/Thr_kinase_AS"/>
</dbReference>
<dbReference type="InterPro" id="IPR036028">
    <property type="entry name" value="SH3-like_dom_sf"/>
</dbReference>
<evidence type="ECO:0000256" key="19">
    <source>
        <dbReference type="SAM" id="MobiDB-lite"/>
    </source>
</evidence>
<dbReference type="Pfam" id="PF00069">
    <property type="entry name" value="Pkinase"/>
    <property type="match status" value="1"/>
</dbReference>